<reference evidence="1 2" key="1">
    <citation type="journal article" date="2017" name="Int. J. Syst. Evol. Microbiol.">
        <title>Photobacterium alginatilyticum sp. nov., a marine bacterium isolated from bottom seawater.</title>
        <authorList>
            <person name="Wang X."/>
            <person name="Wang Y."/>
            <person name="Yang X."/>
            <person name="Sun H."/>
            <person name="Li B."/>
            <person name="Zhang X.H."/>
        </authorList>
    </citation>
    <scope>NUCLEOTIDE SEQUENCE [LARGE SCALE GENOMIC DNA]</scope>
    <source>
        <strain evidence="1 2">P03D4</strain>
    </source>
</reference>
<evidence type="ECO:0000313" key="2">
    <source>
        <dbReference type="Proteomes" id="UP000738517"/>
    </source>
</evidence>
<name>A0ABW9YKX5_9GAMM</name>
<protein>
    <submittedName>
        <fullName evidence="1">Uncharacterized protein</fullName>
    </submittedName>
</protein>
<dbReference type="Gene3D" id="3.30.65.10">
    <property type="entry name" value="Bacterial Topoisomerase I, domain 1"/>
    <property type="match status" value="1"/>
</dbReference>
<proteinExistence type="predicted"/>
<gene>
    <name evidence="1" type="ORF">EIZ48_16745</name>
</gene>
<dbReference type="EMBL" id="RSEJ01000018">
    <property type="protein sequence ID" value="NBI54197.1"/>
    <property type="molecule type" value="Genomic_DNA"/>
</dbReference>
<accession>A0ABW9YKX5</accession>
<evidence type="ECO:0000313" key="1">
    <source>
        <dbReference type="EMBL" id="NBI54197.1"/>
    </source>
</evidence>
<comment type="caution">
    <text evidence="1">The sequence shown here is derived from an EMBL/GenBank/DDBJ whole genome shotgun (WGS) entry which is preliminary data.</text>
</comment>
<dbReference type="Proteomes" id="UP000738517">
    <property type="component" value="Unassembled WGS sequence"/>
</dbReference>
<keyword evidence="2" id="KW-1185">Reference proteome</keyword>
<organism evidence="1 2">
    <name type="scientific">Photobacterium alginatilyticum</name>
    <dbReference type="NCBI Taxonomy" id="1775171"/>
    <lineage>
        <taxon>Bacteria</taxon>
        <taxon>Pseudomonadati</taxon>
        <taxon>Pseudomonadota</taxon>
        <taxon>Gammaproteobacteria</taxon>
        <taxon>Vibrionales</taxon>
        <taxon>Vibrionaceae</taxon>
        <taxon>Photobacterium</taxon>
    </lineage>
</organism>
<sequence>MLWLVYIIGSLVILKICRSGKWPVQFYSCSSFPRCRYTQQLPQ</sequence>